<dbReference type="AlphaFoldDB" id="A0AAF0ZRL9"/>
<keyword evidence="3" id="KW-1185">Reference proteome</keyword>
<organism evidence="2 3">
    <name type="scientific">Solanum verrucosum</name>
    <dbReference type="NCBI Taxonomy" id="315347"/>
    <lineage>
        <taxon>Eukaryota</taxon>
        <taxon>Viridiplantae</taxon>
        <taxon>Streptophyta</taxon>
        <taxon>Embryophyta</taxon>
        <taxon>Tracheophyta</taxon>
        <taxon>Spermatophyta</taxon>
        <taxon>Magnoliopsida</taxon>
        <taxon>eudicotyledons</taxon>
        <taxon>Gunneridae</taxon>
        <taxon>Pentapetalae</taxon>
        <taxon>asterids</taxon>
        <taxon>lamiids</taxon>
        <taxon>Solanales</taxon>
        <taxon>Solanaceae</taxon>
        <taxon>Solanoideae</taxon>
        <taxon>Solaneae</taxon>
        <taxon>Solanum</taxon>
    </lineage>
</organism>
<dbReference type="EMBL" id="CP133620">
    <property type="protein sequence ID" value="WMV46504.1"/>
    <property type="molecule type" value="Genomic_DNA"/>
</dbReference>
<feature type="compositionally biased region" description="Polar residues" evidence="1">
    <location>
        <begin position="1"/>
        <end position="20"/>
    </location>
</feature>
<protein>
    <submittedName>
        <fullName evidence="2">Uncharacterized protein</fullName>
    </submittedName>
</protein>
<evidence type="ECO:0000313" key="2">
    <source>
        <dbReference type="EMBL" id="WMV46504.1"/>
    </source>
</evidence>
<proteinExistence type="predicted"/>
<gene>
    <name evidence="2" type="ORF">MTR67_039889</name>
</gene>
<reference evidence="2" key="1">
    <citation type="submission" date="2023-08" db="EMBL/GenBank/DDBJ databases">
        <title>A de novo genome assembly of Solanum verrucosum Schlechtendal, a Mexican diploid species geographically isolated from the other diploid A-genome species in potato relatives.</title>
        <authorList>
            <person name="Hosaka K."/>
        </authorList>
    </citation>
    <scope>NUCLEOTIDE SEQUENCE</scope>
    <source>
        <tissue evidence="2">Young leaves</tissue>
    </source>
</reference>
<evidence type="ECO:0000256" key="1">
    <source>
        <dbReference type="SAM" id="MobiDB-lite"/>
    </source>
</evidence>
<dbReference type="Proteomes" id="UP001234989">
    <property type="component" value="Chromosome 9"/>
</dbReference>
<sequence>MGRRSLINSKISQSEASSSVHLEDIPEDSPLYTQLHAYFSQKQNDTFASIAKEDNDDIKSYEKVSKK</sequence>
<accession>A0AAF0ZRL9</accession>
<evidence type="ECO:0000313" key="3">
    <source>
        <dbReference type="Proteomes" id="UP001234989"/>
    </source>
</evidence>
<feature type="region of interest" description="Disordered" evidence="1">
    <location>
        <begin position="1"/>
        <end position="25"/>
    </location>
</feature>
<name>A0AAF0ZRL9_SOLVR</name>